<dbReference type="AlphaFoldDB" id="V6TNM4"/>
<dbReference type="SMART" id="SM00261">
    <property type="entry name" value="FU"/>
    <property type="match status" value="1"/>
</dbReference>
<dbReference type="InterPro" id="IPR052798">
    <property type="entry name" value="Giardia_VSA"/>
</dbReference>
<sequence length="315" mass="32036">VQRARDGACVRYAEEVTDKKKEPTRVREAPAGCTAETSSADHCASGKCDVTIGGKTYCSQCATGYVPIDGTCTQVGVNTSGKCLKAGGTAVGQDDTHCGQCGANYFLHKGGCYQIEGTPGSAICKTAGAAGICQACQAGYFKNPANSNQKDSCIACGDTTGDTTNNNKGVQNCATCTVEGAETTGKTAKCTACVDGYFANSDGSACGACDDNANCATCSGAATQCTSCKGTGTKLYFKKGTGETGECVAEADCNGNYLPTTDTSQKKICTLCSDATNSGIADCQTCSKSGTAVKCSACTALHPLLTAARHQSRRN</sequence>
<accession>V6TNM4</accession>
<dbReference type="InterPro" id="IPR009030">
    <property type="entry name" value="Growth_fac_rcpt_cys_sf"/>
</dbReference>
<dbReference type="SUPFAM" id="SSF57184">
    <property type="entry name" value="Growth factor receptor domain"/>
    <property type="match status" value="2"/>
</dbReference>
<evidence type="ECO:0000313" key="1">
    <source>
        <dbReference type="EMBL" id="ESU40321.1"/>
    </source>
</evidence>
<dbReference type="Proteomes" id="UP000018040">
    <property type="component" value="Unassembled WGS sequence"/>
</dbReference>
<dbReference type="VEuPathDB" id="GiardiaDB:GL50581_1987"/>
<dbReference type="Pfam" id="PF03302">
    <property type="entry name" value="VSP"/>
    <property type="match status" value="1"/>
</dbReference>
<dbReference type="VEuPathDB" id="GiardiaDB:QR46_2911"/>
<dbReference type="InterPro" id="IPR006212">
    <property type="entry name" value="Furin_repeat"/>
</dbReference>
<reference evidence="2" key="1">
    <citation type="submission" date="2012-02" db="EMBL/GenBank/DDBJ databases">
        <title>Genome sequencing of Giardia lamblia Genotypes A2 and B isolates (DH and GS) and comparative analysis with the genomes of Genotypes A1 and E (WB and Pig).</title>
        <authorList>
            <person name="Adam R."/>
            <person name="Dahlstrom E."/>
            <person name="Martens C."/>
            <person name="Bruno D."/>
            <person name="Barbian K."/>
            <person name="Porcella S.F."/>
            <person name="Nash T."/>
        </authorList>
    </citation>
    <scope>NUCLEOTIDE SEQUENCE</scope>
    <source>
        <strain evidence="2">GS</strain>
    </source>
</reference>
<protein>
    <submittedName>
        <fullName evidence="1">Variant-specific surface protein</fullName>
    </submittedName>
</protein>
<organism evidence="1 2">
    <name type="scientific">Giardia intestinalis</name>
    <name type="common">Giardia lamblia</name>
    <dbReference type="NCBI Taxonomy" id="5741"/>
    <lineage>
        <taxon>Eukaryota</taxon>
        <taxon>Metamonada</taxon>
        <taxon>Diplomonadida</taxon>
        <taxon>Hexamitidae</taxon>
        <taxon>Giardiinae</taxon>
        <taxon>Giardia</taxon>
    </lineage>
</organism>
<evidence type="ECO:0000313" key="2">
    <source>
        <dbReference type="Proteomes" id="UP000018040"/>
    </source>
</evidence>
<dbReference type="PANTHER" id="PTHR23275">
    <property type="entry name" value="CABRIOLET.-RELATED"/>
    <property type="match status" value="1"/>
</dbReference>
<name>V6TNM4_GIAIN</name>
<dbReference type="InterPro" id="IPR005127">
    <property type="entry name" value="Giardia_VSP"/>
</dbReference>
<comment type="caution">
    <text evidence="1">The sequence shown here is derived from an EMBL/GenBank/DDBJ whole genome shotgun (WGS) entry which is preliminary data.</text>
</comment>
<dbReference type="PANTHER" id="PTHR23275:SF100">
    <property type="entry name" value="EGF-LIKE DOMAIN-CONTAINING PROTEIN"/>
    <property type="match status" value="1"/>
</dbReference>
<gene>
    <name evidence="1" type="ORF">GSB_153718</name>
</gene>
<reference evidence="1 2" key="2">
    <citation type="journal article" date="2013" name="Genome Biol. Evol.">
        <title>Genome sequencing of Giardia lamblia genotypes A2 and B isolates (DH and GS) and comparative analysis with the genomes of genotypes A1 and E (WB and Pig).</title>
        <authorList>
            <person name="Adam R.D."/>
            <person name="Dahlstrom E.W."/>
            <person name="Martens C.A."/>
            <person name="Bruno D.P."/>
            <person name="Barbian K.D."/>
            <person name="Ricklefs S.M."/>
            <person name="Hernandez M.M."/>
            <person name="Narla N.P."/>
            <person name="Patel R.B."/>
            <person name="Porcella S.F."/>
            <person name="Nash T.E."/>
        </authorList>
    </citation>
    <scope>NUCLEOTIDE SEQUENCE [LARGE SCALE GENOMIC DNA]</scope>
    <source>
        <strain evidence="1 2">GS</strain>
    </source>
</reference>
<feature type="non-terminal residue" evidence="1">
    <location>
        <position position="1"/>
    </location>
</feature>
<proteinExistence type="predicted"/>
<dbReference type="EMBL" id="AHHH01000252">
    <property type="protein sequence ID" value="ESU40321.1"/>
    <property type="molecule type" value="Genomic_DNA"/>
</dbReference>